<accession>A0ABR0USR5</accession>
<name>A0ABR0USR5_REHGL</name>
<keyword evidence="3" id="KW-1185">Reference proteome</keyword>
<organism evidence="2 3">
    <name type="scientific">Rehmannia glutinosa</name>
    <name type="common">Chinese foxglove</name>
    <dbReference type="NCBI Taxonomy" id="99300"/>
    <lineage>
        <taxon>Eukaryota</taxon>
        <taxon>Viridiplantae</taxon>
        <taxon>Streptophyta</taxon>
        <taxon>Embryophyta</taxon>
        <taxon>Tracheophyta</taxon>
        <taxon>Spermatophyta</taxon>
        <taxon>Magnoliopsida</taxon>
        <taxon>eudicotyledons</taxon>
        <taxon>Gunneridae</taxon>
        <taxon>Pentapetalae</taxon>
        <taxon>asterids</taxon>
        <taxon>lamiids</taxon>
        <taxon>Lamiales</taxon>
        <taxon>Orobanchaceae</taxon>
        <taxon>Rehmannieae</taxon>
        <taxon>Rehmannia</taxon>
    </lineage>
</organism>
<comment type="caution">
    <text evidence="2">The sequence shown here is derived from an EMBL/GenBank/DDBJ whole genome shotgun (WGS) entry which is preliminary data.</text>
</comment>
<evidence type="ECO:0000313" key="2">
    <source>
        <dbReference type="EMBL" id="KAK6125750.1"/>
    </source>
</evidence>
<dbReference type="EMBL" id="JABTTQ020002139">
    <property type="protein sequence ID" value="KAK6125750.1"/>
    <property type="molecule type" value="Genomic_DNA"/>
</dbReference>
<proteinExistence type="predicted"/>
<reference evidence="2 3" key="1">
    <citation type="journal article" date="2021" name="Comput. Struct. Biotechnol. J.">
        <title>De novo genome assembly of the potent medicinal plant Rehmannia glutinosa using nanopore technology.</title>
        <authorList>
            <person name="Ma L."/>
            <person name="Dong C."/>
            <person name="Song C."/>
            <person name="Wang X."/>
            <person name="Zheng X."/>
            <person name="Niu Y."/>
            <person name="Chen S."/>
            <person name="Feng W."/>
        </authorList>
    </citation>
    <scope>NUCLEOTIDE SEQUENCE [LARGE SCALE GENOMIC DNA]</scope>
    <source>
        <strain evidence="2">DH-2019</strain>
    </source>
</reference>
<protein>
    <submittedName>
        <fullName evidence="2">Uncharacterized protein</fullName>
    </submittedName>
</protein>
<feature type="compositionally biased region" description="Basic and acidic residues" evidence="1">
    <location>
        <begin position="1"/>
        <end position="10"/>
    </location>
</feature>
<gene>
    <name evidence="2" type="ORF">DH2020_040505</name>
</gene>
<feature type="region of interest" description="Disordered" evidence="1">
    <location>
        <begin position="1"/>
        <end position="20"/>
    </location>
</feature>
<sequence>MSEHMHKVENQLKLPKKGGKLTKALARDELKKEYDGSLQDRDHEIGDLKKSLHTMKTKLSEMKMAAQTLRNNISKLEELPGCWNINTQNNFNPS</sequence>
<evidence type="ECO:0000313" key="3">
    <source>
        <dbReference type="Proteomes" id="UP001318860"/>
    </source>
</evidence>
<dbReference type="Proteomes" id="UP001318860">
    <property type="component" value="Unassembled WGS sequence"/>
</dbReference>
<evidence type="ECO:0000256" key="1">
    <source>
        <dbReference type="SAM" id="MobiDB-lite"/>
    </source>
</evidence>